<reference evidence="1 3" key="1">
    <citation type="submission" date="2018-08" db="EMBL/GenBank/DDBJ databases">
        <title>Proposal of Muricauda 72 sp.nov. and Muricauda NH166 sp.nov., isolated from seawater.</title>
        <authorList>
            <person name="Cheng H."/>
            <person name="Wu Y.-H."/>
            <person name="Guo L.-L."/>
            <person name="Xu X.-W."/>
        </authorList>
    </citation>
    <scope>NUCLEOTIDE SEQUENCE [LARGE SCALE GENOMIC DNA]</scope>
    <source>
        <strain evidence="1 3">NH166</strain>
    </source>
</reference>
<proteinExistence type="predicted"/>
<dbReference type="Proteomes" id="UP000321528">
    <property type="component" value="Unassembled WGS sequence"/>
</dbReference>
<dbReference type="RefSeq" id="WP_119640836.1">
    <property type="nucleotide sequence ID" value="NZ_QXFJ01000027.1"/>
</dbReference>
<evidence type="ECO:0000313" key="1">
    <source>
        <dbReference type="EMBL" id="RIV69895.1"/>
    </source>
</evidence>
<dbReference type="Proteomes" id="UP000284189">
    <property type="component" value="Unassembled WGS sequence"/>
</dbReference>
<evidence type="ECO:0000313" key="3">
    <source>
        <dbReference type="Proteomes" id="UP000284189"/>
    </source>
</evidence>
<sequence>MNYEYYLEKFQKSADRLDKKMLTKKHMEIHVGITLESVVLKLYKRSWTNDKMNPLNARTRIFFAIWINDKTLRQNKIFYNIHALKLRDFKGYSITSKGFANSFREDFLIFEQDWKNVSTKYGPLTLMEGWEHFENATLEDIVLKLASKFLSIEHLIDNTLEKYQSTNINS</sequence>
<keyword evidence="4" id="KW-1185">Reference proteome</keyword>
<evidence type="ECO:0000313" key="4">
    <source>
        <dbReference type="Proteomes" id="UP000321528"/>
    </source>
</evidence>
<accession>A0A418N6E3</accession>
<dbReference type="AlphaFoldDB" id="A0A418N6E3"/>
<dbReference type="OrthoDB" id="674567at2"/>
<reference evidence="2 4" key="2">
    <citation type="submission" date="2019-07" db="EMBL/GenBank/DDBJ databases">
        <title>Draft genome of two Muricauda strains isolated from deep sea.</title>
        <authorList>
            <person name="Sun C."/>
        </authorList>
    </citation>
    <scope>NUCLEOTIDE SEQUENCE [LARGE SCALE GENOMIC DNA]</scope>
    <source>
        <strain evidence="2 4">NH166</strain>
    </source>
</reference>
<dbReference type="EMBL" id="QXFJ01000027">
    <property type="protein sequence ID" value="RIV69895.1"/>
    <property type="molecule type" value="Genomic_DNA"/>
</dbReference>
<name>A0A418N6E3_9FLAO</name>
<dbReference type="EMBL" id="VNWL01000026">
    <property type="protein sequence ID" value="TXK01482.1"/>
    <property type="molecule type" value="Genomic_DNA"/>
</dbReference>
<evidence type="ECO:0000313" key="2">
    <source>
        <dbReference type="EMBL" id="TXK01482.1"/>
    </source>
</evidence>
<gene>
    <name evidence="1" type="ORF">D2U88_12145</name>
    <name evidence="2" type="ORF">FQ019_12035</name>
</gene>
<organism evidence="1 3">
    <name type="scientific">Flagellimonas aequoris</name>
    <dbReference type="NCBI Taxonomy" id="2306997"/>
    <lineage>
        <taxon>Bacteria</taxon>
        <taxon>Pseudomonadati</taxon>
        <taxon>Bacteroidota</taxon>
        <taxon>Flavobacteriia</taxon>
        <taxon>Flavobacteriales</taxon>
        <taxon>Flavobacteriaceae</taxon>
        <taxon>Flagellimonas</taxon>
    </lineage>
</organism>
<comment type="caution">
    <text evidence="1">The sequence shown here is derived from an EMBL/GenBank/DDBJ whole genome shotgun (WGS) entry which is preliminary data.</text>
</comment>
<protein>
    <submittedName>
        <fullName evidence="1">Uncharacterized protein</fullName>
    </submittedName>
</protein>